<comment type="caution">
    <text evidence="1">The sequence shown here is derived from an EMBL/GenBank/DDBJ whole genome shotgun (WGS) entry which is preliminary data.</text>
</comment>
<dbReference type="EMBL" id="JARK01000011">
    <property type="protein sequence ID" value="EYC46026.1"/>
    <property type="molecule type" value="Genomic_DNA"/>
</dbReference>
<evidence type="ECO:0000313" key="2">
    <source>
        <dbReference type="Proteomes" id="UP000024635"/>
    </source>
</evidence>
<reference evidence="2" key="1">
    <citation type="journal article" date="2015" name="Nat. Genet.">
        <title>The genome and transcriptome of the zoonotic hookworm Ancylostoma ceylanicum identify infection-specific gene families.</title>
        <authorList>
            <person name="Schwarz E.M."/>
            <person name="Hu Y."/>
            <person name="Antoshechkin I."/>
            <person name="Miller M.M."/>
            <person name="Sternberg P.W."/>
            <person name="Aroian R.V."/>
        </authorList>
    </citation>
    <scope>NUCLEOTIDE SEQUENCE</scope>
    <source>
        <strain evidence="2">HY135</strain>
    </source>
</reference>
<accession>A0A016X2I6</accession>
<dbReference type="Proteomes" id="UP000024635">
    <property type="component" value="Unassembled WGS sequence"/>
</dbReference>
<gene>
    <name evidence="1" type="primary">Acey_s0411.g970</name>
    <name evidence="1" type="ORF">Y032_0411g970</name>
</gene>
<sequence length="122" mass="13991">MWSNSNHSRPRRDQGYGASGFLWRGAIVSRHSAYFIPTCHFMRPNGHVSLLTRPNRRRKKRGSVNDCEVSRFNETSYIKPHVNVSELSVSVVVATFASSMLQFLSRHPVERNASLLTYLNRV</sequence>
<dbReference type="AlphaFoldDB" id="A0A016X2I6"/>
<protein>
    <submittedName>
        <fullName evidence="1">Uncharacterized protein</fullName>
    </submittedName>
</protein>
<evidence type="ECO:0000313" key="1">
    <source>
        <dbReference type="EMBL" id="EYC46026.1"/>
    </source>
</evidence>
<name>A0A016X2I6_9BILA</name>
<keyword evidence="2" id="KW-1185">Reference proteome</keyword>
<proteinExistence type="predicted"/>
<organism evidence="1 2">
    <name type="scientific">Ancylostoma ceylanicum</name>
    <dbReference type="NCBI Taxonomy" id="53326"/>
    <lineage>
        <taxon>Eukaryota</taxon>
        <taxon>Metazoa</taxon>
        <taxon>Ecdysozoa</taxon>
        <taxon>Nematoda</taxon>
        <taxon>Chromadorea</taxon>
        <taxon>Rhabditida</taxon>
        <taxon>Rhabditina</taxon>
        <taxon>Rhabditomorpha</taxon>
        <taxon>Strongyloidea</taxon>
        <taxon>Ancylostomatidae</taxon>
        <taxon>Ancylostomatinae</taxon>
        <taxon>Ancylostoma</taxon>
    </lineage>
</organism>